<name>A0A6G0TMS4_APHGL</name>
<protein>
    <submittedName>
        <fullName evidence="1">Uncharacterized protein</fullName>
    </submittedName>
</protein>
<comment type="caution">
    <text evidence="1">The sequence shown here is derived from an EMBL/GenBank/DDBJ whole genome shotgun (WGS) entry which is preliminary data.</text>
</comment>
<reference evidence="1 2" key="1">
    <citation type="submission" date="2019-08" db="EMBL/GenBank/DDBJ databases">
        <title>The genome of the soybean aphid Biotype 1, its phylome, world population structure and adaptation to the North American continent.</title>
        <authorList>
            <person name="Giordano R."/>
            <person name="Donthu R.K."/>
            <person name="Hernandez A.G."/>
            <person name="Wright C.L."/>
            <person name="Zimin A.V."/>
        </authorList>
    </citation>
    <scope>NUCLEOTIDE SEQUENCE [LARGE SCALE GENOMIC DNA]</scope>
    <source>
        <tissue evidence="1">Whole aphids</tissue>
    </source>
</reference>
<keyword evidence="2" id="KW-1185">Reference proteome</keyword>
<sequence length="225" mass="27029">MFTSSLKLKQIRYSEFKNLILLSFFFNDIFKRNVNYYDNIEPDDFKHFSLEINTHNKNRVHLIDRKKSIIINMYKRKRVVSDGKVNIFNALKRSKFLINIRRVNHYTNCFTPHYRFPIISIDFRELLMIFYDFQGFLFLQNDCIKIYYKVINIEQNHSIVCIVMSNCLEMRFVQTCNNWITVSIYLWSKSTLWTSLLEIICITDDGSLFGFKNQQNPEHQGTVPN</sequence>
<dbReference type="EMBL" id="VYZN01000028">
    <property type="protein sequence ID" value="KAE9534523.1"/>
    <property type="molecule type" value="Genomic_DNA"/>
</dbReference>
<accession>A0A6G0TMS4</accession>
<proteinExistence type="predicted"/>
<dbReference type="AlphaFoldDB" id="A0A6G0TMS4"/>
<evidence type="ECO:0000313" key="2">
    <source>
        <dbReference type="Proteomes" id="UP000475862"/>
    </source>
</evidence>
<dbReference type="Proteomes" id="UP000475862">
    <property type="component" value="Unassembled WGS sequence"/>
</dbReference>
<evidence type="ECO:0000313" key="1">
    <source>
        <dbReference type="EMBL" id="KAE9534523.1"/>
    </source>
</evidence>
<gene>
    <name evidence="1" type="ORF">AGLY_008613</name>
</gene>
<organism evidence="1 2">
    <name type="scientific">Aphis glycines</name>
    <name type="common">Soybean aphid</name>
    <dbReference type="NCBI Taxonomy" id="307491"/>
    <lineage>
        <taxon>Eukaryota</taxon>
        <taxon>Metazoa</taxon>
        <taxon>Ecdysozoa</taxon>
        <taxon>Arthropoda</taxon>
        <taxon>Hexapoda</taxon>
        <taxon>Insecta</taxon>
        <taxon>Pterygota</taxon>
        <taxon>Neoptera</taxon>
        <taxon>Paraneoptera</taxon>
        <taxon>Hemiptera</taxon>
        <taxon>Sternorrhyncha</taxon>
        <taxon>Aphidomorpha</taxon>
        <taxon>Aphidoidea</taxon>
        <taxon>Aphididae</taxon>
        <taxon>Aphidini</taxon>
        <taxon>Aphis</taxon>
        <taxon>Aphis</taxon>
    </lineage>
</organism>